<dbReference type="SUPFAM" id="SSF54909">
    <property type="entry name" value="Dimeric alpha+beta barrel"/>
    <property type="match status" value="1"/>
</dbReference>
<evidence type="ECO:0000256" key="6">
    <source>
        <dbReference type="ARBA" id="ARBA00023002"/>
    </source>
</evidence>
<comment type="similarity">
    <text evidence="8">Belongs to the DyP-type peroxidase family.</text>
</comment>
<protein>
    <submittedName>
        <fullName evidence="12">Dye decolorizing peroxidase</fullName>
    </submittedName>
</protein>
<dbReference type="OrthoDB" id="9781066at2"/>
<evidence type="ECO:0000256" key="9">
    <source>
        <dbReference type="SAM" id="MobiDB-lite"/>
    </source>
</evidence>
<dbReference type="GO" id="GO:0046872">
    <property type="term" value="F:metal ion binding"/>
    <property type="evidence" value="ECO:0007669"/>
    <property type="project" value="UniProtKB-KW"/>
</dbReference>
<feature type="domain" description="Dyp-type peroxidase C-terminal" evidence="11">
    <location>
        <begin position="224"/>
        <end position="403"/>
    </location>
</feature>
<evidence type="ECO:0000256" key="8">
    <source>
        <dbReference type="ARBA" id="ARBA00025737"/>
    </source>
</evidence>
<dbReference type="PANTHER" id="PTHR30521:SF4">
    <property type="entry name" value="DEFERROCHELATASE"/>
    <property type="match status" value="1"/>
</dbReference>
<accession>A0A561T4L1</accession>
<dbReference type="InterPro" id="IPR006311">
    <property type="entry name" value="TAT_signal"/>
</dbReference>
<dbReference type="InterPro" id="IPR048328">
    <property type="entry name" value="Dyp_perox_C"/>
</dbReference>
<reference evidence="12 13" key="1">
    <citation type="submission" date="2019-06" db="EMBL/GenBank/DDBJ databases">
        <title>Sequencing the genomes of 1000 actinobacteria strains.</title>
        <authorList>
            <person name="Klenk H.-P."/>
        </authorList>
    </citation>
    <scope>NUCLEOTIDE SEQUENCE [LARGE SCALE GENOMIC DNA]</scope>
    <source>
        <strain evidence="12 13">DSM 45671</strain>
    </source>
</reference>
<evidence type="ECO:0000256" key="4">
    <source>
        <dbReference type="ARBA" id="ARBA00022723"/>
    </source>
</evidence>
<dbReference type="InterPro" id="IPR006314">
    <property type="entry name" value="Dyp_peroxidase"/>
</dbReference>
<dbReference type="GO" id="GO:0020037">
    <property type="term" value="F:heme binding"/>
    <property type="evidence" value="ECO:0007669"/>
    <property type="project" value="InterPro"/>
</dbReference>
<dbReference type="RefSeq" id="WP_147260441.1">
    <property type="nucleotide sequence ID" value="NZ_VIWU01000001.1"/>
</dbReference>
<dbReference type="EMBL" id="VIWU01000001">
    <property type="protein sequence ID" value="TWF82045.1"/>
    <property type="molecule type" value="Genomic_DNA"/>
</dbReference>
<evidence type="ECO:0000259" key="10">
    <source>
        <dbReference type="Pfam" id="PF04261"/>
    </source>
</evidence>
<dbReference type="PANTHER" id="PTHR30521">
    <property type="entry name" value="DEFERROCHELATASE/PEROXIDASE"/>
    <property type="match status" value="1"/>
</dbReference>
<name>A0A561T4L1_9PSEU</name>
<proteinExistence type="inferred from homology"/>
<keyword evidence="7" id="KW-0408">Iron</keyword>
<dbReference type="Pfam" id="PF20628">
    <property type="entry name" value="Dyp_perox_C"/>
    <property type="match status" value="1"/>
</dbReference>
<gene>
    <name evidence="12" type="ORF">FHX44_117990</name>
</gene>
<keyword evidence="2 12" id="KW-0575">Peroxidase</keyword>
<comment type="caution">
    <text evidence="12">The sequence shown here is derived from an EMBL/GenBank/DDBJ whole genome shotgun (WGS) entry which is preliminary data.</text>
</comment>
<evidence type="ECO:0000259" key="11">
    <source>
        <dbReference type="Pfam" id="PF20628"/>
    </source>
</evidence>
<dbReference type="NCBIfam" id="TIGR01413">
    <property type="entry name" value="Dyp_perox_fam"/>
    <property type="match status" value="1"/>
</dbReference>
<dbReference type="GO" id="GO:0004601">
    <property type="term" value="F:peroxidase activity"/>
    <property type="evidence" value="ECO:0007669"/>
    <property type="project" value="UniProtKB-KW"/>
</dbReference>
<dbReference type="InterPro" id="IPR011008">
    <property type="entry name" value="Dimeric_a/b-barrel"/>
</dbReference>
<keyword evidence="3" id="KW-0349">Heme</keyword>
<dbReference type="Pfam" id="PF04261">
    <property type="entry name" value="Dyp_perox_N"/>
    <property type="match status" value="1"/>
</dbReference>
<evidence type="ECO:0000256" key="5">
    <source>
        <dbReference type="ARBA" id="ARBA00022729"/>
    </source>
</evidence>
<dbReference type="PROSITE" id="PS51318">
    <property type="entry name" value="TAT"/>
    <property type="match status" value="1"/>
</dbReference>
<evidence type="ECO:0000256" key="3">
    <source>
        <dbReference type="ARBA" id="ARBA00022617"/>
    </source>
</evidence>
<organism evidence="12 13">
    <name type="scientific">Pseudonocardia hierapolitana</name>
    <dbReference type="NCBI Taxonomy" id="1128676"/>
    <lineage>
        <taxon>Bacteria</taxon>
        <taxon>Bacillati</taxon>
        <taxon>Actinomycetota</taxon>
        <taxon>Actinomycetes</taxon>
        <taxon>Pseudonocardiales</taxon>
        <taxon>Pseudonocardiaceae</taxon>
        <taxon>Pseudonocardia</taxon>
    </lineage>
</organism>
<dbReference type="PROSITE" id="PS51404">
    <property type="entry name" value="DYP_PEROXIDASE"/>
    <property type="match status" value="1"/>
</dbReference>
<evidence type="ECO:0000313" key="12">
    <source>
        <dbReference type="EMBL" id="TWF82045.1"/>
    </source>
</evidence>
<evidence type="ECO:0000256" key="1">
    <source>
        <dbReference type="ARBA" id="ARBA00001970"/>
    </source>
</evidence>
<keyword evidence="13" id="KW-1185">Reference proteome</keyword>
<dbReference type="GO" id="GO:0005829">
    <property type="term" value="C:cytosol"/>
    <property type="evidence" value="ECO:0007669"/>
    <property type="project" value="TreeGrafter"/>
</dbReference>
<sequence>MTERQRANGGHSGPGPSFRRRALLLGGAAAAVGGGTAAALAARHDDPEAGPVAVAPPGAETVPFHGVHQPGIDTLPAQAHAVFLGLDLAAGSGPAEVRRLLRLLTDDAARLMGGRAPLAAEDQELPALPSRLTVTFGFGPGLFDAVGRTEDCPAVVRQLPAFPTDRLDPRWSGGDLLLQVCSDDPVPLSYAVRRLVRDARSIATVRWTQRGFNPARGSEPAGTTPRNLFGQRDGTANPEPGSTELAEAVWVRDGPSWFVGGTMLVLRRIRMDLDTWDDFGRDGKEMAFARRLDTGAPVTGGTEFDEVDPRAVDERGMPIVPASAHVVRAKARTPAERMLRRGYSYDDGPTPDGAPDAGQLFAAYQADAATAFVPVQARLAESDVMNLWINHVGSAAFVIPPGCAEGEFVGQGLLGT</sequence>
<feature type="region of interest" description="Disordered" evidence="9">
    <location>
        <begin position="213"/>
        <end position="241"/>
    </location>
</feature>
<evidence type="ECO:0000256" key="2">
    <source>
        <dbReference type="ARBA" id="ARBA00022559"/>
    </source>
</evidence>
<comment type="cofactor">
    <cofactor evidence="1">
        <name>heme b</name>
        <dbReference type="ChEBI" id="CHEBI:60344"/>
    </cofactor>
</comment>
<keyword evidence="5" id="KW-0732">Signal</keyword>
<keyword evidence="4" id="KW-0479">Metal-binding</keyword>
<evidence type="ECO:0000313" key="13">
    <source>
        <dbReference type="Proteomes" id="UP000321261"/>
    </source>
</evidence>
<dbReference type="AlphaFoldDB" id="A0A561T4L1"/>
<evidence type="ECO:0000256" key="7">
    <source>
        <dbReference type="ARBA" id="ARBA00023004"/>
    </source>
</evidence>
<dbReference type="InterPro" id="IPR048327">
    <property type="entry name" value="Dyp_perox_N"/>
</dbReference>
<feature type="domain" description="Dyp-type peroxidase N-terminal" evidence="10">
    <location>
        <begin position="69"/>
        <end position="213"/>
    </location>
</feature>
<keyword evidence="6" id="KW-0560">Oxidoreductase</keyword>
<dbReference type="Proteomes" id="UP000321261">
    <property type="component" value="Unassembled WGS sequence"/>
</dbReference>